<dbReference type="GO" id="GO:0008237">
    <property type="term" value="F:metallopeptidase activity"/>
    <property type="evidence" value="ECO:0007669"/>
    <property type="project" value="InterPro"/>
</dbReference>
<dbReference type="EMBL" id="FTNF01000008">
    <property type="protein sequence ID" value="SIR30377.1"/>
    <property type="molecule type" value="Genomic_DNA"/>
</dbReference>
<protein>
    <submittedName>
        <fullName evidence="3">IgA Peptidase M64</fullName>
    </submittedName>
</protein>
<evidence type="ECO:0000256" key="2">
    <source>
        <dbReference type="SAM" id="SignalP"/>
    </source>
</evidence>
<sequence length="865" mass="92182">MKLKVAALAAVALVASLLGGVGPASGAPADGPPMPLPNPKVHPIQVTGPAAERLNLIIMGDGYQWDQQQLFLQDVDRNLAVMWATEPFRTYRDYINVYAVEIASIDYGVRCDPDGRVRHPDGTIRDTGEREGPINAKITALRMIYQNGCNDPLSRGTVYGGAPENCQDFAAYYPAGVNPCETGNQAHNRILDNYVAPVLGIPRTSQNVQTLAIFNTFTYGGIGGTNATTSGGSPQGPLISLHEIGHSLGTLADEYPYSSRDVVRPCYTGGEPNSFHHTTYTDPQKMVEDQQKWWRWVGEESLSGGTIGLHEGGGSYPCGQRRPSEHSMMRWIGFDFDQVGLEHMVARVTGMRNSGQMNVRHTPVGTVASDSVLWVETGQPRYHELQVTWRIGGPDGTVLDTHNSRDLDLGALDLPAGTVVHVEVRDPVGPDGTDWVRNPSTGNTATNSGYNGPRFVQTRQWTVGDTKVTSSSPAATFTSHTMNSQPVAGDEVVYVRTNHPDDRVLDVTWSLDGDAVPNPHNSRNLDLGALALAAGTHKLTATVTDPADPGGVSDRVEWTVDNALPTAPRTLSQPLTRLAGDVEHPVYFNGWDMRLDPRDDHTGYDEDRYVVGQFRLDKDGWYNYFGFPEKPMPASPFQFRHSGTDVKALTYGNLGTGGLSRAAFEQTLPDDHPAGGFVPGFGTHLVEHRAIDPAGNVGEPSAYRATVLPGVSPDCTRTLTGPQLRVVASEGVTCLKNAQVLGAVSVKPGASLVVSDSSITGALSATGAQALQIFGSTVNGATDVAGTTRDVTIAGSTFNGSVSLTRNVQVSANDRYSRLAGAYGPILVGSRINGSLSCAGNSAAVKDFGAPNTVNGAKGGDCAAL</sequence>
<name>A0A1N6ZUA4_9ACTN</name>
<dbReference type="STRING" id="1198245.SAMN05444858_108107"/>
<feature type="region of interest" description="Disordered" evidence="1">
    <location>
        <begin position="430"/>
        <end position="453"/>
    </location>
</feature>
<keyword evidence="2" id="KW-0732">Signal</keyword>
<proteinExistence type="predicted"/>
<dbReference type="AlphaFoldDB" id="A0A1N6ZUA4"/>
<feature type="chain" id="PRO_5012546141" evidence="2">
    <location>
        <begin position="27"/>
        <end position="865"/>
    </location>
</feature>
<feature type="signal peptide" evidence="2">
    <location>
        <begin position="1"/>
        <end position="26"/>
    </location>
</feature>
<keyword evidence="4" id="KW-1185">Reference proteome</keyword>
<dbReference type="InterPro" id="IPR019026">
    <property type="entry name" value="Peptidase_M64_IgA"/>
</dbReference>
<dbReference type="Proteomes" id="UP000186004">
    <property type="component" value="Unassembled WGS sequence"/>
</dbReference>
<dbReference type="RefSeq" id="WP_076470944.1">
    <property type="nucleotide sequence ID" value="NZ_FTNF01000008.1"/>
</dbReference>
<gene>
    <name evidence="3" type="ORF">SAMN05444858_108107</name>
</gene>
<dbReference type="OrthoDB" id="4523226at2"/>
<accession>A0A1N6ZUA4</accession>
<evidence type="ECO:0000313" key="4">
    <source>
        <dbReference type="Proteomes" id="UP000186004"/>
    </source>
</evidence>
<reference evidence="3 4" key="1">
    <citation type="submission" date="2017-01" db="EMBL/GenBank/DDBJ databases">
        <authorList>
            <person name="Mah S.A."/>
            <person name="Swanson W.J."/>
            <person name="Moy G.W."/>
            <person name="Vacquier V.D."/>
        </authorList>
    </citation>
    <scope>NUCLEOTIDE SEQUENCE [LARGE SCALE GENOMIC DNA]</scope>
    <source>
        <strain evidence="3 4">DSM 45758</strain>
    </source>
</reference>
<evidence type="ECO:0000313" key="3">
    <source>
        <dbReference type="EMBL" id="SIR30377.1"/>
    </source>
</evidence>
<feature type="compositionally biased region" description="Polar residues" evidence="1">
    <location>
        <begin position="438"/>
        <end position="450"/>
    </location>
</feature>
<dbReference type="InterPro" id="IPR024079">
    <property type="entry name" value="MetalloPept_cat_dom_sf"/>
</dbReference>
<evidence type="ECO:0000256" key="1">
    <source>
        <dbReference type="SAM" id="MobiDB-lite"/>
    </source>
</evidence>
<organism evidence="3 4">
    <name type="scientific">Micromonospora avicenniae</name>
    <dbReference type="NCBI Taxonomy" id="1198245"/>
    <lineage>
        <taxon>Bacteria</taxon>
        <taxon>Bacillati</taxon>
        <taxon>Actinomycetota</taxon>
        <taxon>Actinomycetes</taxon>
        <taxon>Micromonosporales</taxon>
        <taxon>Micromonosporaceae</taxon>
        <taxon>Micromonospora</taxon>
    </lineage>
</organism>
<dbReference type="Pfam" id="PF09471">
    <property type="entry name" value="Peptidase_M64"/>
    <property type="match status" value="2"/>
</dbReference>
<dbReference type="Gene3D" id="3.40.390.10">
    <property type="entry name" value="Collagenase (Catalytic Domain)"/>
    <property type="match status" value="1"/>
</dbReference>